<dbReference type="CDD" id="cd03254">
    <property type="entry name" value="ABCC_Glucan_exporter_like"/>
    <property type="match status" value="1"/>
</dbReference>
<dbReference type="InterPro" id="IPR036640">
    <property type="entry name" value="ABC1_TM_sf"/>
</dbReference>
<dbReference type="GO" id="GO:0015421">
    <property type="term" value="F:ABC-type oligopeptide transporter activity"/>
    <property type="evidence" value="ECO:0007669"/>
    <property type="project" value="TreeGrafter"/>
</dbReference>
<evidence type="ECO:0000256" key="1">
    <source>
        <dbReference type="ARBA" id="ARBA00004651"/>
    </source>
</evidence>
<dbReference type="GO" id="GO:0016887">
    <property type="term" value="F:ATP hydrolysis activity"/>
    <property type="evidence" value="ECO:0007669"/>
    <property type="project" value="InterPro"/>
</dbReference>
<organism evidence="12 13">
    <name type="scientific">Acetoanaerobium noterae</name>
    <dbReference type="NCBI Taxonomy" id="745369"/>
    <lineage>
        <taxon>Bacteria</taxon>
        <taxon>Bacillati</taxon>
        <taxon>Bacillota</taxon>
        <taxon>Clostridia</taxon>
        <taxon>Peptostreptococcales</taxon>
        <taxon>Filifactoraceae</taxon>
        <taxon>Acetoanaerobium</taxon>
    </lineage>
</organism>
<keyword evidence="3" id="KW-1003">Cell membrane</keyword>
<keyword evidence="2" id="KW-0813">Transport</keyword>
<dbReference type="GO" id="GO:0005524">
    <property type="term" value="F:ATP binding"/>
    <property type="evidence" value="ECO:0007669"/>
    <property type="project" value="UniProtKB-KW"/>
</dbReference>
<evidence type="ECO:0000256" key="4">
    <source>
        <dbReference type="ARBA" id="ARBA00022692"/>
    </source>
</evidence>
<feature type="transmembrane region" description="Helical" evidence="9">
    <location>
        <begin position="29"/>
        <end position="49"/>
    </location>
</feature>
<dbReference type="AlphaFoldDB" id="A0A1T5AXJ1"/>
<feature type="domain" description="ABC transporter" evidence="10">
    <location>
        <begin position="358"/>
        <end position="593"/>
    </location>
</feature>
<dbReference type="Gene3D" id="1.20.1560.10">
    <property type="entry name" value="ABC transporter type 1, transmembrane domain"/>
    <property type="match status" value="1"/>
</dbReference>
<dbReference type="GO" id="GO:0005886">
    <property type="term" value="C:plasma membrane"/>
    <property type="evidence" value="ECO:0007669"/>
    <property type="project" value="UniProtKB-SubCell"/>
</dbReference>
<comment type="subcellular location">
    <subcellularLocation>
        <location evidence="1">Cell membrane</location>
        <topology evidence="1">Multi-pass membrane protein</topology>
    </subcellularLocation>
</comment>
<dbReference type="Pfam" id="PF00005">
    <property type="entry name" value="ABC_tran"/>
    <property type="match status" value="1"/>
</dbReference>
<dbReference type="SUPFAM" id="SSF52540">
    <property type="entry name" value="P-loop containing nucleoside triphosphate hydrolases"/>
    <property type="match status" value="1"/>
</dbReference>
<keyword evidence="5" id="KW-0547">Nucleotide-binding</keyword>
<dbReference type="PANTHER" id="PTHR43394">
    <property type="entry name" value="ATP-DEPENDENT PERMEASE MDL1, MITOCHONDRIAL"/>
    <property type="match status" value="1"/>
</dbReference>
<evidence type="ECO:0000259" key="11">
    <source>
        <dbReference type="PROSITE" id="PS50929"/>
    </source>
</evidence>
<dbReference type="OrthoDB" id="9771903at2"/>
<keyword evidence="7 9" id="KW-1133">Transmembrane helix</keyword>
<dbReference type="Gene3D" id="3.40.50.300">
    <property type="entry name" value="P-loop containing nucleotide triphosphate hydrolases"/>
    <property type="match status" value="1"/>
</dbReference>
<evidence type="ECO:0000256" key="7">
    <source>
        <dbReference type="ARBA" id="ARBA00022989"/>
    </source>
</evidence>
<dbReference type="InterPro" id="IPR003593">
    <property type="entry name" value="AAA+_ATPase"/>
</dbReference>
<feature type="domain" description="ABC transmembrane type-1" evidence="11">
    <location>
        <begin position="34"/>
        <end position="323"/>
    </location>
</feature>
<dbReference type="PROSITE" id="PS50929">
    <property type="entry name" value="ABC_TM1F"/>
    <property type="match status" value="1"/>
</dbReference>
<keyword evidence="13" id="KW-1185">Reference proteome</keyword>
<evidence type="ECO:0000256" key="6">
    <source>
        <dbReference type="ARBA" id="ARBA00022840"/>
    </source>
</evidence>
<dbReference type="InterPro" id="IPR017871">
    <property type="entry name" value="ABC_transporter-like_CS"/>
</dbReference>
<dbReference type="SUPFAM" id="SSF90123">
    <property type="entry name" value="ABC transporter transmembrane region"/>
    <property type="match status" value="1"/>
</dbReference>
<feature type="transmembrane region" description="Helical" evidence="9">
    <location>
        <begin position="180"/>
        <end position="198"/>
    </location>
</feature>
<dbReference type="InterPro" id="IPR039421">
    <property type="entry name" value="Type_1_exporter"/>
</dbReference>
<dbReference type="Pfam" id="PF00664">
    <property type="entry name" value="ABC_membrane"/>
    <property type="match status" value="1"/>
</dbReference>
<reference evidence="13" key="1">
    <citation type="submission" date="2017-02" db="EMBL/GenBank/DDBJ databases">
        <authorList>
            <person name="Varghese N."/>
            <person name="Submissions S."/>
        </authorList>
    </citation>
    <scope>NUCLEOTIDE SEQUENCE [LARGE SCALE GENOMIC DNA]</scope>
    <source>
        <strain evidence="13">ATCC 35199</strain>
    </source>
</reference>
<feature type="transmembrane region" description="Helical" evidence="9">
    <location>
        <begin position="270"/>
        <end position="288"/>
    </location>
</feature>
<evidence type="ECO:0000256" key="2">
    <source>
        <dbReference type="ARBA" id="ARBA00022448"/>
    </source>
</evidence>
<dbReference type="RefSeq" id="WP_079589141.1">
    <property type="nucleotide sequence ID" value="NZ_FUYN01000002.1"/>
</dbReference>
<gene>
    <name evidence="12" type="ORF">SAMN02745120_1243</name>
</gene>
<feature type="transmembrane region" description="Helical" evidence="9">
    <location>
        <begin position="80"/>
        <end position="105"/>
    </location>
</feature>
<evidence type="ECO:0000256" key="3">
    <source>
        <dbReference type="ARBA" id="ARBA00022475"/>
    </source>
</evidence>
<evidence type="ECO:0000313" key="12">
    <source>
        <dbReference type="EMBL" id="SKB39497.1"/>
    </source>
</evidence>
<keyword evidence="6 12" id="KW-0067">ATP-binding</keyword>
<evidence type="ECO:0000313" key="13">
    <source>
        <dbReference type="Proteomes" id="UP000243406"/>
    </source>
</evidence>
<keyword evidence="8 9" id="KW-0472">Membrane</keyword>
<dbReference type="InterPro" id="IPR027417">
    <property type="entry name" value="P-loop_NTPase"/>
</dbReference>
<dbReference type="InterPro" id="IPR011527">
    <property type="entry name" value="ABC1_TM_dom"/>
</dbReference>
<dbReference type="Proteomes" id="UP000243406">
    <property type="component" value="Unassembled WGS sequence"/>
</dbReference>
<dbReference type="PANTHER" id="PTHR43394:SF1">
    <property type="entry name" value="ATP-BINDING CASSETTE SUB-FAMILY B MEMBER 10, MITOCHONDRIAL"/>
    <property type="match status" value="1"/>
</dbReference>
<dbReference type="PROSITE" id="PS50893">
    <property type="entry name" value="ABC_TRANSPORTER_2"/>
    <property type="match status" value="1"/>
</dbReference>
<dbReference type="SMART" id="SM00382">
    <property type="entry name" value="AAA"/>
    <property type="match status" value="1"/>
</dbReference>
<accession>A0A1T5AXJ1</accession>
<evidence type="ECO:0000256" key="5">
    <source>
        <dbReference type="ARBA" id="ARBA00022741"/>
    </source>
</evidence>
<evidence type="ECO:0000259" key="10">
    <source>
        <dbReference type="PROSITE" id="PS50893"/>
    </source>
</evidence>
<protein>
    <submittedName>
        <fullName evidence="12">ATP-binding cassette, subfamily B</fullName>
    </submittedName>
</protein>
<dbReference type="EMBL" id="FUYN01000002">
    <property type="protein sequence ID" value="SKB39497.1"/>
    <property type="molecule type" value="Genomic_DNA"/>
</dbReference>
<dbReference type="FunFam" id="3.40.50.300:FF:000287">
    <property type="entry name" value="Multidrug ABC transporter ATP-binding protein"/>
    <property type="match status" value="1"/>
</dbReference>
<name>A0A1T5AXJ1_9FIRM</name>
<proteinExistence type="predicted"/>
<keyword evidence="4 9" id="KW-0812">Transmembrane</keyword>
<evidence type="ECO:0000256" key="9">
    <source>
        <dbReference type="SAM" id="Phobius"/>
    </source>
</evidence>
<evidence type="ECO:0000256" key="8">
    <source>
        <dbReference type="ARBA" id="ARBA00023136"/>
    </source>
</evidence>
<feature type="transmembrane region" description="Helical" evidence="9">
    <location>
        <begin position="151"/>
        <end position="174"/>
    </location>
</feature>
<sequence length="597" mass="68185">MGHFEESEIQDKGFDVALMKRLMSYAKPFTGLLVLSFLMILLATVVDLARPWMIKIAVDEYISPVGSIPKDEAVKGVQQIVFFLFLLITGGFFFNYLQVYLLSYVGQRVIHNMRTTLYDKVMHLPLSFFDKNPTGRLVTRLTNDMENLNELYTSVLVSFFKDVFLLGGIIIMMIRLDLKVSLMVFITIPIIVWVSIVFRKKSRKAYRLVRTRLAVINSSLSENISGMRIIQIFAQEERKKEEFSKYNEAHLDASMKELFIFAIFRPSMDLIYSFGLALLIWFAGGAVLKGQMPFGVLFAFINYLEQFFHPIYDLSEKFNIMQSAMASSERIFQLMDEPDSSNARDEDSAEYPEITGKIEFENVWFSYTGDEDWVLRDVSFVINPGETVAFVGSTGSGKTTIISLIARLYEIQKGRILIDSVDIKDIPVSHLRNQISAVLQDVFLFTGDIKSNIRLDNDEISDEKIVAVAKFVNADRFINKLPKAYDANVEENGATFSSGERQLLAFARALAYEPKILILDEATSNIDTQTELLIQDAITRVIQNRTTIVVAHRLSTIQHADNIIVLHKGKIREMGRHDELLSQKGIYHNLYLLQYKN</sequence>
<dbReference type="InterPro" id="IPR003439">
    <property type="entry name" value="ABC_transporter-like_ATP-bd"/>
</dbReference>
<dbReference type="CDD" id="cd18544">
    <property type="entry name" value="ABC_6TM_TmrA_like"/>
    <property type="match status" value="1"/>
</dbReference>
<dbReference type="PROSITE" id="PS00211">
    <property type="entry name" value="ABC_TRANSPORTER_1"/>
    <property type="match status" value="1"/>
</dbReference>
<dbReference type="FunFam" id="1.20.1560.10:FF:000011">
    <property type="entry name" value="Multidrug ABC transporter ATP-binding protein"/>
    <property type="match status" value="1"/>
</dbReference>